<dbReference type="Proteomes" id="UP000008229">
    <property type="component" value="Chromosome"/>
</dbReference>
<protein>
    <submittedName>
        <fullName evidence="1">Uncharacterized protein</fullName>
    </submittedName>
</protein>
<dbReference type="EMBL" id="CP001854">
    <property type="protein sequence ID" value="ADB53118.1"/>
    <property type="molecule type" value="Genomic_DNA"/>
</dbReference>
<name>D3FA23_CONWI</name>
<accession>D3FA23</accession>
<dbReference type="KEGG" id="cwo:Cwoe_4705"/>
<dbReference type="AlphaFoldDB" id="D3FA23"/>
<reference evidence="1 2" key="1">
    <citation type="journal article" date="2010" name="Stand. Genomic Sci.">
        <title>Complete genome sequence of Conexibacter woesei type strain (ID131577).</title>
        <authorList>
            <person name="Pukall R."/>
            <person name="Lapidus A."/>
            <person name="Glavina Del Rio T."/>
            <person name="Copeland A."/>
            <person name="Tice H."/>
            <person name="Cheng J.-F."/>
            <person name="Lucas S."/>
            <person name="Chen F."/>
            <person name="Nolan M."/>
            <person name="Bruce D."/>
            <person name="Goodwin L."/>
            <person name="Pitluck S."/>
            <person name="Mavromatis K."/>
            <person name="Ivanova N."/>
            <person name="Ovchinnikova G."/>
            <person name="Pati A."/>
            <person name="Chen A."/>
            <person name="Palaniappan K."/>
            <person name="Land M."/>
            <person name="Hauser L."/>
            <person name="Chang Y.-J."/>
            <person name="Jeffries C.D."/>
            <person name="Chain P."/>
            <person name="Meincke L."/>
            <person name="Sims D."/>
            <person name="Brettin T."/>
            <person name="Detter J.C."/>
            <person name="Rohde M."/>
            <person name="Goeker M."/>
            <person name="Bristow J."/>
            <person name="Eisen J.A."/>
            <person name="Markowitz V."/>
            <person name="Kyrpides N.C."/>
            <person name="Klenk H.-P."/>
            <person name="Hugenholtz P."/>
        </authorList>
    </citation>
    <scope>NUCLEOTIDE SEQUENCE [LARGE SCALE GENOMIC DNA]</scope>
    <source>
        <strain evidence="2">DSM 14684 / CIP 108061 / JCM 11494 / NBRC 100937 / ID131577</strain>
    </source>
</reference>
<evidence type="ECO:0000313" key="1">
    <source>
        <dbReference type="EMBL" id="ADB53118.1"/>
    </source>
</evidence>
<gene>
    <name evidence="1" type="ordered locus">Cwoe_4705</name>
</gene>
<dbReference type="eggNOG" id="ENOG5031MQK">
    <property type="taxonomic scope" value="Bacteria"/>
</dbReference>
<sequence length="910" mass="96092" precursor="true">MSNRWAKAPHRPGLSRQRWRHALARVAAVVGIGAAAVAAGSGAAFAAGALDPEQFAIESFTTATSDMQAGGHPDVSTSFAFHHEEVPNVIDPSWPPDGVTYGRARRLEIDLPVGLVGDPTAFETCSVDQFYSLTPCPARSQVGVTDVFAAGFNGTRFEDSGIFNLERPAGEPVLLGIKPNPVLYAFIKVKVKPDGGLTAITDELPLAHPLVATDVTLWGVPADSNPANVARDWPRVPFMAATTECETTPTTTLRAYSYEGKVATATHSLAGPMENCDRVPFEPTMTATPTSRAAAGPTGLDVQIKVPQSDLPRGIATAHVDEVQIALPNGMSVSPSSANGLQACSPAQFGYRTDSAVTCPEASKIGTIAIRTPLLEQPMGGSVYLAKQNDNPFNSLLALYILAEGTGVTIKLAGRVDPDPVTGQLTTTFRDNPQLPFEQFDLAFKSGPRAPLVNPRTCGTYQSTTRITSWTNKTVSATTPMTIDQGCAPIGFRPTFDAGSVNPVGGRSSTFSLTFGRGDHDQELRDITVAMPEGLTGVLAKTTLCADGPATAGGCGEASRIGSVTTAAGPGSTPVNIQGGRVYLTGPYKDAPLGLSIVVPAVAGPFDLGNVIVRAGIYVDRSSAALRVVSEPLPRILQGIPLHVRTVNVAIDKPGFMLNPTSCKAKSVGGRITSQNGVGADVSSRFQVGDCGRLPIAPRLSLRVGTRGRTGAERTTPLTATLTQTPGQGNLREVSVKLPTILNSRLQVVNQRHACSIEQYRAERCPNPIGSASATTPLLRDPLRGPVYLLRNPARRLPDMVVRLKGTGVTSAIKLDVVAKITIGRDLSLINTFDTVPDVPVSKFTLRLIPGRNGAVGVVRNLCTKESRRARASLSFRGQNGRLVSRRQRLQIRGCAGGGKDATTKPSPRR</sequence>
<organism evidence="1 2">
    <name type="scientific">Conexibacter woesei (strain DSM 14684 / CCUG 47730 / CIP 108061 / JCM 11494 / NBRC 100937 / ID131577)</name>
    <dbReference type="NCBI Taxonomy" id="469383"/>
    <lineage>
        <taxon>Bacteria</taxon>
        <taxon>Bacillati</taxon>
        <taxon>Actinomycetota</taxon>
        <taxon>Thermoleophilia</taxon>
        <taxon>Solirubrobacterales</taxon>
        <taxon>Conexibacteraceae</taxon>
        <taxon>Conexibacter</taxon>
    </lineage>
</organism>
<proteinExistence type="predicted"/>
<dbReference type="HOGENOM" id="CLU_318257_0_0_11"/>
<keyword evidence="2" id="KW-1185">Reference proteome</keyword>
<reference evidence="2" key="2">
    <citation type="submission" date="2010-01" db="EMBL/GenBank/DDBJ databases">
        <title>The complete genome of Conexibacter woesei DSM 14684.</title>
        <authorList>
            <consortium name="US DOE Joint Genome Institute (JGI-PGF)"/>
            <person name="Lucas S."/>
            <person name="Copeland A."/>
            <person name="Lapidus A."/>
            <person name="Glavina del Rio T."/>
            <person name="Dalin E."/>
            <person name="Tice H."/>
            <person name="Bruce D."/>
            <person name="Goodwin L."/>
            <person name="Pitluck S."/>
            <person name="Kyrpides N."/>
            <person name="Mavromatis K."/>
            <person name="Ivanova N."/>
            <person name="Mikhailova N."/>
            <person name="Chertkov O."/>
            <person name="Brettin T."/>
            <person name="Detter J.C."/>
            <person name="Han C."/>
            <person name="Larimer F."/>
            <person name="Land M."/>
            <person name="Hauser L."/>
            <person name="Markowitz V."/>
            <person name="Cheng J.-F."/>
            <person name="Hugenholtz P."/>
            <person name="Woyke T."/>
            <person name="Wu D."/>
            <person name="Pukall R."/>
            <person name="Steenblock K."/>
            <person name="Schneider S."/>
            <person name="Klenk H.-P."/>
            <person name="Eisen J.A."/>
        </authorList>
    </citation>
    <scope>NUCLEOTIDE SEQUENCE [LARGE SCALE GENOMIC DNA]</scope>
    <source>
        <strain evidence="2">DSM 14684 / CIP 108061 / JCM 11494 / NBRC 100937 / ID131577</strain>
    </source>
</reference>
<evidence type="ECO:0000313" key="2">
    <source>
        <dbReference type="Proteomes" id="UP000008229"/>
    </source>
</evidence>